<name>A0ABY9VRW3_9ACTN</name>
<keyword evidence="6" id="KW-1185">Reference proteome</keyword>
<dbReference type="Gene3D" id="3.30.300.30">
    <property type="match status" value="1"/>
</dbReference>
<dbReference type="SUPFAM" id="SSF56801">
    <property type="entry name" value="Acetyl-CoA synthetase-like"/>
    <property type="match status" value="1"/>
</dbReference>
<dbReference type="Pfam" id="PF00501">
    <property type="entry name" value="AMP-binding"/>
    <property type="match status" value="1"/>
</dbReference>
<evidence type="ECO:0000256" key="1">
    <source>
        <dbReference type="ARBA" id="ARBA00006432"/>
    </source>
</evidence>
<keyword evidence="2 5" id="KW-0436">Ligase</keyword>
<dbReference type="GO" id="GO:0016874">
    <property type="term" value="F:ligase activity"/>
    <property type="evidence" value="ECO:0007669"/>
    <property type="project" value="UniProtKB-KW"/>
</dbReference>
<evidence type="ECO:0000259" key="4">
    <source>
        <dbReference type="Pfam" id="PF00501"/>
    </source>
</evidence>
<dbReference type="PANTHER" id="PTHR22754">
    <property type="entry name" value="DISCO-INTERACTING PROTEIN 2 DIP2 -RELATED"/>
    <property type="match status" value="1"/>
</dbReference>
<gene>
    <name evidence="5" type="ORF">RI138_00365</name>
</gene>
<accession>A0ABY9VRW3</accession>
<feature type="region of interest" description="Disordered" evidence="3">
    <location>
        <begin position="571"/>
        <end position="592"/>
    </location>
</feature>
<dbReference type="Gene3D" id="3.40.50.12780">
    <property type="entry name" value="N-terminal domain of ligase-like"/>
    <property type="match status" value="1"/>
</dbReference>
<comment type="similarity">
    <text evidence="1">Belongs to the ATP-dependent AMP-binding enzyme family.</text>
</comment>
<protein>
    <submittedName>
        <fullName evidence="5">Fatty acyl-AMP ligase</fullName>
    </submittedName>
</protein>
<dbReference type="InterPro" id="IPR042099">
    <property type="entry name" value="ANL_N_sf"/>
</dbReference>
<evidence type="ECO:0000256" key="3">
    <source>
        <dbReference type="SAM" id="MobiDB-lite"/>
    </source>
</evidence>
<feature type="domain" description="AMP-dependent synthetase/ligase" evidence="4">
    <location>
        <begin position="14"/>
        <end position="412"/>
    </location>
</feature>
<dbReference type="PANTHER" id="PTHR22754:SF32">
    <property type="entry name" value="DISCO-INTERACTING PROTEIN 2"/>
    <property type="match status" value="1"/>
</dbReference>
<dbReference type="CDD" id="cd05931">
    <property type="entry name" value="FAAL"/>
    <property type="match status" value="1"/>
</dbReference>
<evidence type="ECO:0000313" key="6">
    <source>
        <dbReference type="Proteomes" id="UP001303236"/>
    </source>
</evidence>
<evidence type="ECO:0000313" key="5">
    <source>
        <dbReference type="EMBL" id="WNF25375.1"/>
    </source>
</evidence>
<evidence type="ECO:0000256" key="2">
    <source>
        <dbReference type="ARBA" id="ARBA00022598"/>
    </source>
</evidence>
<organism evidence="5 6">
    <name type="scientific">Streptomyces durocortorensis</name>
    <dbReference type="NCBI Taxonomy" id="2811104"/>
    <lineage>
        <taxon>Bacteria</taxon>
        <taxon>Bacillati</taxon>
        <taxon>Actinomycetota</taxon>
        <taxon>Actinomycetes</taxon>
        <taxon>Kitasatosporales</taxon>
        <taxon>Streptomycetaceae</taxon>
        <taxon>Streptomyces</taxon>
    </lineage>
</organism>
<dbReference type="Proteomes" id="UP001303236">
    <property type="component" value="Chromosome"/>
</dbReference>
<dbReference type="InterPro" id="IPR045851">
    <property type="entry name" value="AMP-bd_C_sf"/>
</dbReference>
<dbReference type="EMBL" id="CP134500">
    <property type="protein sequence ID" value="WNF25375.1"/>
    <property type="molecule type" value="Genomic_DNA"/>
</dbReference>
<proteinExistence type="inferred from homology"/>
<dbReference type="InterPro" id="IPR040097">
    <property type="entry name" value="FAAL/FAAC"/>
</dbReference>
<feature type="compositionally biased region" description="Basic and acidic residues" evidence="3">
    <location>
        <begin position="582"/>
        <end position="592"/>
    </location>
</feature>
<dbReference type="InterPro" id="IPR000873">
    <property type="entry name" value="AMP-dep_synth/lig_dom"/>
</dbReference>
<reference evidence="5 6" key="1">
    <citation type="submission" date="2023-09" db="EMBL/GenBank/DDBJ databases">
        <title>Genome completion map analysis of the actinomycetes C11-1.</title>
        <authorList>
            <person name="Qin P."/>
            <person name="Guan P."/>
        </authorList>
    </citation>
    <scope>NUCLEOTIDE SEQUENCE [LARGE SCALE GENOMIC DNA]</scope>
    <source>
        <strain evidence="5 6">C11-1</strain>
    </source>
</reference>
<sequence length="592" mass="62760">MSSLSEHSFASLLRERALLRPDAVAYRFVADDESAEEITYGELDERARAVAAAVLAADRGRTGPALLLFAPGLDYLAGLFGCFYAGVPAVPAFPPDASRLSRTLPRLAAIIEDAGADVVLTTSDLAALMADWLATAVDGHVPQVITTDAPAEDGGPVPAVRPDGLALLQYTSGSTALPRGVMLSHTRLLANCQEIARAFGMHPGSSGGLWLPPYHDMGLIGGILAPLAAGIPVTLMSPVTFLRRPTAWLRMVSRYGATITGAPNFAYDLCVRRATDAEVAELDLSGVEVAFTGAEQVRAETMERFAGRFRQSGFRPASFYPCYGLAEATLFVTGGKPLDGWRTVEVARDALASAAAAVPAEPSQSSRSLVGCGYPGPGTRLLIADPATREPLPDGAVGEIWVDSPGVADGYWRRPEESARTFGASATTGDGPYLRTGDLGFLRDGELFVTGRLKDLIVVNGRNLDPVDVERVCEASVPGIRRNCGAAFAVDGPDGGTERLVVVYETGTGDEEGHRAAVDGIRRAVTREFGIPPYAVVLIAPRTIPKTSSGKVQRRLTRRICLAGGLQELFRDERAPSPATGPHDRIDERAAR</sequence>